<keyword evidence="4" id="KW-1185">Reference proteome</keyword>
<evidence type="ECO:0000313" key="4">
    <source>
        <dbReference type="Proteomes" id="UP000326759"/>
    </source>
</evidence>
<dbReference type="GO" id="GO:0070971">
    <property type="term" value="C:endoplasmic reticulum exit site"/>
    <property type="evidence" value="ECO:0007669"/>
    <property type="project" value="TreeGrafter"/>
</dbReference>
<dbReference type="Proteomes" id="UP000326759">
    <property type="component" value="Unassembled WGS sequence"/>
</dbReference>
<evidence type="ECO:0000256" key="1">
    <source>
        <dbReference type="SAM" id="MobiDB-lite"/>
    </source>
</evidence>
<dbReference type="InterPro" id="IPR053793">
    <property type="entry name" value="PB1-like"/>
</dbReference>
<protein>
    <submittedName>
        <fullName evidence="3">Protein TFG</fullName>
    </submittedName>
</protein>
<feature type="domain" description="PB1" evidence="2">
    <location>
        <begin position="16"/>
        <end position="97"/>
    </location>
</feature>
<dbReference type="InterPro" id="IPR033512">
    <property type="entry name" value="TFG"/>
</dbReference>
<comment type="caution">
    <text evidence="3">The sequence shown here is derived from an EMBL/GenBank/DDBJ whole genome shotgun (WGS) entry which is preliminary data.</text>
</comment>
<dbReference type="InterPro" id="IPR034857">
    <property type="entry name" value="PB1_TFG"/>
</dbReference>
<dbReference type="PROSITE" id="PS51745">
    <property type="entry name" value="PB1"/>
    <property type="match status" value="1"/>
</dbReference>
<accession>A0A5N5SVB6</accession>
<dbReference type="PANTHER" id="PTHR15335">
    <property type="entry name" value="PROTEIN TFG"/>
    <property type="match status" value="1"/>
</dbReference>
<feature type="region of interest" description="Disordered" evidence="1">
    <location>
        <begin position="172"/>
        <end position="256"/>
    </location>
</feature>
<evidence type="ECO:0000313" key="3">
    <source>
        <dbReference type="EMBL" id="KAB7497858.1"/>
    </source>
</evidence>
<dbReference type="Pfam" id="PF00564">
    <property type="entry name" value="PB1"/>
    <property type="match status" value="1"/>
</dbReference>
<name>A0A5N5SVB6_9CRUS</name>
<dbReference type="PANTHER" id="PTHR15335:SF7">
    <property type="entry name" value="PROTEIN TFG"/>
    <property type="match status" value="1"/>
</dbReference>
<proteinExistence type="predicted"/>
<dbReference type="GO" id="GO:0042802">
    <property type="term" value="F:identical protein binding"/>
    <property type="evidence" value="ECO:0007669"/>
    <property type="project" value="InterPro"/>
</dbReference>
<feature type="compositionally biased region" description="Polar residues" evidence="1">
    <location>
        <begin position="240"/>
        <end position="256"/>
    </location>
</feature>
<dbReference type="CDD" id="cd06401">
    <property type="entry name" value="PB1_TFG"/>
    <property type="match status" value="1"/>
</dbReference>
<dbReference type="EMBL" id="SEYY01019835">
    <property type="protein sequence ID" value="KAB7497858.1"/>
    <property type="molecule type" value="Genomic_DNA"/>
</dbReference>
<organism evidence="3 4">
    <name type="scientific">Armadillidium nasatum</name>
    <dbReference type="NCBI Taxonomy" id="96803"/>
    <lineage>
        <taxon>Eukaryota</taxon>
        <taxon>Metazoa</taxon>
        <taxon>Ecdysozoa</taxon>
        <taxon>Arthropoda</taxon>
        <taxon>Crustacea</taxon>
        <taxon>Multicrustacea</taxon>
        <taxon>Malacostraca</taxon>
        <taxon>Eumalacostraca</taxon>
        <taxon>Peracarida</taxon>
        <taxon>Isopoda</taxon>
        <taxon>Oniscidea</taxon>
        <taxon>Crinocheta</taxon>
        <taxon>Armadillidiidae</taxon>
        <taxon>Armadillidium</taxon>
    </lineage>
</organism>
<dbReference type="OrthoDB" id="1594986at2759"/>
<feature type="compositionally biased region" description="Low complexity" evidence="1">
    <location>
        <begin position="209"/>
        <end position="236"/>
    </location>
</feature>
<sequence>MSGLSTDLAAMDLSGKLIIKAQLGDDIRRVPIHNEDMTYDELVLMMQRVFRGDLDKDDDLIIKYKDEDGDLITIFDSSDLAFAIQCCRVLRLTLIVNGKNSVSPFSNMPVTLFQVRQELRHLRDRVESIIDALDINAPNQLEIAKDDQGIYKNQPPAGNIIMTAPIIPSQPMVNNLPREFDPLSETKPASTTQPIPSGGSKFKKESKSSDAASQSRGDSKSSTPIPTSSTNVSSSPAHVPTQTRPVQCQPQHQPQSVTYVASNQGYPLSEGVTSAAPVTGLPAGAPGPRPPIHVYPQPPTFVYQPHGFSFRYTAYATNHGTPAGPRGAAPPVHVQATIPQFPNQTYQGGWM</sequence>
<dbReference type="Gene3D" id="3.10.20.90">
    <property type="entry name" value="Phosphatidylinositol 3-kinase Catalytic Subunit, Chain A, domain 1"/>
    <property type="match status" value="1"/>
</dbReference>
<dbReference type="GO" id="GO:0048208">
    <property type="term" value="P:COPII vesicle coating"/>
    <property type="evidence" value="ECO:0007669"/>
    <property type="project" value="InterPro"/>
</dbReference>
<evidence type="ECO:0000259" key="2">
    <source>
        <dbReference type="PROSITE" id="PS51745"/>
    </source>
</evidence>
<dbReference type="InterPro" id="IPR000270">
    <property type="entry name" value="PB1_dom"/>
</dbReference>
<dbReference type="SMART" id="SM00666">
    <property type="entry name" value="PB1"/>
    <property type="match status" value="1"/>
</dbReference>
<reference evidence="3 4" key="1">
    <citation type="journal article" date="2019" name="PLoS Biol.">
        <title>Sex chromosomes control vertical transmission of feminizing Wolbachia symbionts in an isopod.</title>
        <authorList>
            <person name="Becking T."/>
            <person name="Chebbi M.A."/>
            <person name="Giraud I."/>
            <person name="Moumen B."/>
            <person name="Laverre T."/>
            <person name="Caubet Y."/>
            <person name="Peccoud J."/>
            <person name="Gilbert C."/>
            <person name="Cordaux R."/>
        </authorList>
    </citation>
    <scope>NUCLEOTIDE SEQUENCE [LARGE SCALE GENOMIC DNA]</scope>
    <source>
        <strain evidence="3">ANa2</strain>
        <tissue evidence="3">Whole body excluding digestive tract and cuticle</tissue>
    </source>
</reference>
<gene>
    <name evidence="3" type="primary">TFG</name>
    <name evidence="3" type="ORF">Anas_11687</name>
</gene>
<dbReference type="SUPFAM" id="SSF54277">
    <property type="entry name" value="CAD &amp; PB1 domains"/>
    <property type="match status" value="1"/>
</dbReference>
<dbReference type="AlphaFoldDB" id="A0A5N5SVB6"/>